<dbReference type="AlphaFoldDB" id="A0A1G2RMD1"/>
<name>A0A1G2RMD1_9BACT</name>
<comment type="caution">
    <text evidence="1">The sequence shown here is derived from an EMBL/GenBank/DDBJ whole genome shotgun (WGS) entry which is preliminary data.</text>
</comment>
<dbReference type="EMBL" id="MHUG01000012">
    <property type="protein sequence ID" value="OHA73442.1"/>
    <property type="molecule type" value="Genomic_DNA"/>
</dbReference>
<dbReference type="Proteomes" id="UP000176917">
    <property type="component" value="Unassembled WGS sequence"/>
</dbReference>
<evidence type="ECO:0000313" key="1">
    <source>
        <dbReference type="EMBL" id="OHA73442.1"/>
    </source>
</evidence>
<organism evidence="1 2">
    <name type="scientific">Candidatus Wildermuthbacteria bacterium RIFCSPLOWO2_01_FULL_48_16</name>
    <dbReference type="NCBI Taxonomy" id="1802461"/>
    <lineage>
        <taxon>Bacteria</taxon>
        <taxon>Candidatus Wildermuthiibacteriota</taxon>
    </lineage>
</organism>
<proteinExistence type="predicted"/>
<accession>A0A1G2RMD1</accession>
<protein>
    <submittedName>
        <fullName evidence="1">Uncharacterized protein</fullName>
    </submittedName>
</protein>
<evidence type="ECO:0000313" key="2">
    <source>
        <dbReference type="Proteomes" id="UP000176917"/>
    </source>
</evidence>
<gene>
    <name evidence="1" type="ORF">A3B24_02435</name>
</gene>
<reference evidence="1 2" key="1">
    <citation type="journal article" date="2016" name="Nat. Commun.">
        <title>Thousands of microbial genomes shed light on interconnected biogeochemical processes in an aquifer system.</title>
        <authorList>
            <person name="Anantharaman K."/>
            <person name="Brown C.T."/>
            <person name="Hug L.A."/>
            <person name="Sharon I."/>
            <person name="Castelle C.J."/>
            <person name="Probst A.J."/>
            <person name="Thomas B.C."/>
            <person name="Singh A."/>
            <person name="Wilkins M.J."/>
            <person name="Karaoz U."/>
            <person name="Brodie E.L."/>
            <person name="Williams K.H."/>
            <person name="Hubbard S.S."/>
            <person name="Banfield J.F."/>
        </authorList>
    </citation>
    <scope>NUCLEOTIDE SEQUENCE [LARGE SCALE GENOMIC DNA]</scope>
</reference>
<sequence>MVTKTDQKLSFETGARLVRVLQNAGLTSGDAYRIIKNWRVAREVVDTARTASAERQYHSSLCI</sequence>